<accession>A0A9Q3JNU5</accession>
<evidence type="ECO:0000256" key="1">
    <source>
        <dbReference type="SAM" id="MobiDB-lite"/>
    </source>
</evidence>
<gene>
    <name evidence="2" type="ORF">O181_105306</name>
</gene>
<comment type="caution">
    <text evidence="2">The sequence shown here is derived from an EMBL/GenBank/DDBJ whole genome shotgun (WGS) entry which is preliminary data.</text>
</comment>
<dbReference type="Proteomes" id="UP000765509">
    <property type="component" value="Unassembled WGS sequence"/>
</dbReference>
<name>A0A9Q3JNU5_9BASI</name>
<feature type="region of interest" description="Disordered" evidence="1">
    <location>
        <begin position="1"/>
        <end position="51"/>
    </location>
</feature>
<proteinExistence type="predicted"/>
<dbReference type="AlphaFoldDB" id="A0A9Q3JNU5"/>
<reference evidence="2" key="1">
    <citation type="submission" date="2021-03" db="EMBL/GenBank/DDBJ databases">
        <title>Draft genome sequence of rust myrtle Austropuccinia psidii MF-1, a brazilian biotype.</title>
        <authorList>
            <person name="Quecine M.C."/>
            <person name="Pachon D.M.R."/>
            <person name="Bonatelli M.L."/>
            <person name="Correr F.H."/>
            <person name="Franceschini L.M."/>
            <person name="Leite T.F."/>
            <person name="Margarido G.R.A."/>
            <person name="Almeida C.A."/>
            <person name="Ferrarezi J.A."/>
            <person name="Labate C.A."/>
        </authorList>
    </citation>
    <scope>NUCLEOTIDE SEQUENCE</scope>
    <source>
        <strain evidence="2">MF-1</strain>
    </source>
</reference>
<feature type="compositionally biased region" description="Basic residues" evidence="1">
    <location>
        <begin position="16"/>
        <end position="30"/>
    </location>
</feature>
<organism evidence="2 3">
    <name type="scientific">Austropuccinia psidii MF-1</name>
    <dbReference type="NCBI Taxonomy" id="1389203"/>
    <lineage>
        <taxon>Eukaryota</taxon>
        <taxon>Fungi</taxon>
        <taxon>Dikarya</taxon>
        <taxon>Basidiomycota</taxon>
        <taxon>Pucciniomycotina</taxon>
        <taxon>Pucciniomycetes</taxon>
        <taxon>Pucciniales</taxon>
        <taxon>Sphaerophragmiaceae</taxon>
        <taxon>Austropuccinia</taxon>
    </lineage>
</organism>
<keyword evidence="3" id="KW-1185">Reference proteome</keyword>
<sequence>MQGGGPKSKMMARGPRTPRKTKGPPRRKIKDKGLAVGKMEIGQGGNDGRIWPEALNDDGVWEWSKGNRALDGANFP</sequence>
<evidence type="ECO:0000313" key="3">
    <source>
        <dbReference type="Proteomes" id="UP000765509"/>
    </source>
</evidence>
<evidence type="ECO:0000313" key="2">
    <source>
        <dbReference type="EMBL" id="MBW0565591.1"/>
    </source>
</evidence>
<dbReference type="EMBL" id="AVOT02077698">
    <property type="protein sequence ID" value="MBW0565591.1"/>
    <property type="molecule type" value="Genomic_DNA"/>
</dbReference>
<protein>
    <submittedName>
        <fullName evidence="2">Uncharacterized protein</fullName>
    </submittedName>
</protein>